<dbReference type="Proteomes" id="UP000198864">
    <property type="component" value="Unassembled WGS sequence"/>
</dbReference>
<feature type="compositionally biased region" description="Low complexity" evidence="1">
    <location>
        <begin position="29"/>
        <end position="39"/>
    </location>
</feature>
<reference evidence="2 3" key="1">
    <citation type="submission" date="2016-06" db="EMBL/GenBank/DDBJ databases">
        <authorList>
            <person name="Kjaerup R.B."/>
            <person name="Dalgaard T.S."/>
            <person name="Juul-Madsen H.R."/>
        </authorList>
    </citation>
    <scope>NUCLEOTIDE SEQUENCE [LARGE SCALE GENOMIC DNA]</scope>
    <source>
        <strain evidence="2 3">DSM 44871</strain>
    </source>
</reference>
<sequence>MDTRTLVAVSAAALTLGLLTGCGDDSTAPAGPAAGAPAPQATGEPWYDETAPASSGGTTGGTGSPCPVPVTFPLADGWTAKAIEPPKGELAELVGEALTKRGGTTVRCEVDGRPAGGGFLRIWAADSPTVTPRAVLESFAAGAGETVAGQQFRDLRAGGFDATEMTWLATNPLVEEEDESRNWALAVQPAGQTLVFAVNEGLITERTDVLPAYRLAVRGLAKGE</sequence>
<proteinExistence type="predicted"/>
<dbReference type="AlphaFoldDB" id="A0A1C5AFD9"/>
<feature type="region of interest" description="Disordered" evidence="1">
    <location>
        <begin position="29"/>
        <end position="68"/>
    </location>
</feature>
<dbReference type="EMBL" id="FMCR01000010">
    <property type="protein sequence ID" value="SCF43734.1"/>
    <property type="molecule type" value="Genomic_DNA"/>
</dbReference>
<evidence type="ECO:0000256" key="1">
    <source>
        <dbReference type="SAM" id="MobiDB-lite"/>
    </source>
</evidence>
<dbReference type="RefSeq" id="WP_091409269.1">
    <property type="nucleotide sequence ID" value="NZ_FMCR01000010.1"/>
</dbReference>
<protein>
    <recommendedName>
        <fullName evidence="4">Lipoprotein</fullName>
    </recommendedName>
</protein>
<name>A0A1C5AFD9_9ACTN</name>
<gene>
    <name evidence="2" type="ORF">GA0070561_0120</name>
</gene>
<dbReference type="Pfam" id="PF18966">
    <property type="entry name" value="Lipoprotein_23"/>
    <property type="match status" value="1"/>
</dbReference>
<dbReference type="PROSITE" id="PS51257">
    <property type="entry name" value="PROKAR_LIPOPROTEIN"/>
    <property type="match status" value="1"/>
</dbReference>
<organism evidence="2 3">
    <name type="scientific">Micromonospora saelicesensis</name>
    <dbReference type="NCBI Taxonomy" id="285676"/>
    <lineage>
        <taxon>Bacteria</taxon>
        <taxon>Bacillati</taxon>
        <taxon>Actinomycetota</taxon>
        <taxon>Actinomycetes</taxon>
        <taxon>Micromonosporales</taxon>
        <taxon>Micromonosporaceae</taxon>
        <taxon>Micromonospora</taxon>
    </lineage>
</organism>
<evidence type="ECO:0008006" key="4">
    <source>
        <dbReference type="Google" id="ProtNLM"/>
    </source>
</evidence>
<evidence type="ECO:0000313" key="3">
    <source>
        <dbReference type="Proteomes" id="UP000198864"/>
    </source>
</evidence>
<dbReference type="InterPro" id="IPR044058">
    <property type="entry name" value="Lipoprotein_23"/>
</dbReference>
<accession>A0A1C5AFD9</accession>
<evidence type="ECO:0000313" key="2">
    <source>
        <dbReference type="EMBL" id="SCF43734.1"/>
    </source>
</evidence>